<keyword evidence="1" id="KW-0812">Transmembrane</keyword>
<keyword evidence="1" id="KW-1133">Transmembrane helix</keyword>
<organism evidence="2">
    <name type="scientific">Bradyrhizobium barranii subsp. barranii</name>
    <dbReference type="NCBI Taxonomy" id="2823807"/>
    <lineage>
        <taxon>Bacteria</taxon>
        <taxon>Pseudomonadati</taxon>
        <taxon>Pseudomonadota</taxon>
        <taxon>Alphaproteobacteria</taxon>
        <taxon>Hyphomicrobiales</taxon>
        <taxon>Nitrobacteraceae</taxon>
        <taxon>Bradyrhizobium</taxon>
        <taxon>Bradyrhizobium barranii</taxon>
    </lineage>
</organism>
<name>A0A7Z0QDZ5_9BRAD</name>
<evidence type="ECO:0000313" key="4">
    <source>
        <dbReference type="Proteomes" id="UP000564836"/>
    </source>
</evidence>
<reference evidence="3 4" key="1">
    <citation type="journal article" date="2017" name="Syst. Appl. Microbiol.">
        <title>Soybeans inoculated with root zone soils of Canadian native legumes harbour diverse and novel Bradyrhizobium spp. that possess agricultural potential.</title>
        <authorList>
            <person name="Bromfield E.S.P."/>
            <person name="Cloutier S."/>
            <person name="Tambong J.T."/>
            <person name="Tran Thi T.V."/>
        </authorList>
    </citation>
    <scope>NUCLEOTIDE SEQUENCE [LARGE SCALE GENOMIC DNA]</scope>
    <source>
        <strain evidence="3 4">323S2</strain>
    </source>
</reference>
<evidence type="ECO:0008006" key="5">
    <source>
        <dbReference type="Google" id="ProtNLM"/>
    </source>
</evidence>
<gene>
    <name evidence="3" type="ORF">G6321_00046180</name>
    <name evidence="2" type="ORF">G6321_22210</name>
</gene>
<dbReference type="AlphaFoldDB" id="A0A7Z0QDZ5"/>
<proteinExistence type="predicted"/>
<dbReference type="Proteomes" id="UP000564836">
    <property type="component" value="Chromosome"/>
</dbReference>
<reference evidence="3 4" key="3">
    <citation type="journal article" date="2022" name="Int. J. Syst. Evol. Microbiol.">
        <title>Strains of Bradyrhizobium barranii sp. nov. associated with legumes native to Canada are symbionts of soybeans and belong to different subspecies (subsp. barranii subsp. nov. and subsp. apii subsp. nov.) and symbiovars (sv. glycinearum and sv. septentrionale).</title>
        <authorList>
            <person name="Bromfield E.S.P."/>
            <person name="Cloutier S."/>
            <person name="Wasai-Hara S."/>
            <person name="Minamisawa K."/>
        </authorList>
    </citation>
    <scope>NUCLEOTIDE SEQUENCE [LARGE SCALE GENOMIC DNA]</scope>
    <source>
        <strain evidence="3 4">323S2</strain>
    </source>
</reference>
<evidence type="ECO:0000256" key="1">
    <source>
        <dbReference type="SAM" id="Phobius"/>
    </source>
</evidence>
<feature type="transmembrane region" description="Helical" evidence="1">
    <location>
        <begin position="41"/>
        <end position="60"/>
    </location>
</feature>
<evidence type="ECO:0000313" key="3">
    <source>
        <dbReference type="EMBL" id="UGX92940.1"/>
    </source>
</evidence>
<feature type="transmembrane region" description="Helical" evidence="1">
    <location>
        <begin position="7"/>
        <end position="29"/>
    </location>
</feature>
<accession>A0A7Z0QDZ5</accession>
<dbReference type="RefSeq" id="WP_166348503.1">
    <property type="nucleotide sequence ID" value="NZ_CP088280.1"/>
</dbReference>
<keyword evidence="1" id="KW-0472">Membrane</keyword>
<reference evidence="2" key="2">
    <citation type="submission" date="2020-06" db="EMBL/GenBank/DDBJ databases">
        <title>Whole Genome Sequence of Bradyrhizobium sp. Strain 323S2.</title>
        <authorList>
            <person name="Bromfield E.S.P."/>
        </authorList>
    </citation>
    <scope>NUCLEOTIDE SEQUENCE [LARGE SCALE GENOMIC DNA]</scope>
    <source>
        <strain evidence="2">323S2</strain>
    </source>
</reference>
<protein>
    <recommendedName>
        <fullName evidence="5">Transmembrane protein</fullName>
    </recommendedName>
</protein>
<sequence>MRSSEGTALVALAIVALWVFVGLPILYLPSHEHEGIKPGEWLVGLATVALVLATAALWWATRDLVKGSEAASKRQLRAYVVLNSLPFEINAPNNHLLFVTGRLELQSVGQTPATVTDGFINKRIVPRGSEMPDGYTAESPNPVHVTLGTGSPAQKFGAMSVTREQIIDCVEGRTQIYLFAHVRYYDVYGDTHEIIRALEFVSNIHPEAFERLGNNWAMVRDQPNAFGCWTIPNYGRST</sequence>
<dbReference type="EMBL" id="JACBFH010000001">
    <property type="protein sequence ID" value="NYY91057.1"/>
    <property type="molecule type" value="Genomic_DNA"/>
</dbReference>
<dbReference type="EMBL" id="CP088280">
    <property type="protein sequence ID" value="UGX92940.1"/>
    <property type="molecule type" value="Genomic_DNA"/>
</dbReference>
<evidence type="ECO:0000313" key="2">
    <source>
        <dbReference type="EMBL" id="NYY91057.1"/>
    </source>
</evidence>